<comment type="cofactor">
    <cofactor evidence="16">
        <name>Mg(2+)</name>
        <dbReference type="ChEBI" id="CHEBI:18420"/>
    </cofactor>
    <text evidence="16">Binds 2 magnesium ions per subunit.</text>
</comment>
<dbReference type="SUPFAM" id="SSF56672">
    <property type="entry name" value="DNA/RNA polymerases"/>
    <property type="match status" value="1"/>
</dbReference>
<dbReference type="Proteomes" id="UP001225605">
    <property type="component" value="Unassembled WGS sequence"/>
</dbReference>
<keyword evidence="12 16" id="KW-0238">DNA-binding</keyword>
<keyword evidence="10 16" id="KW-0460">Magnesium</keyword>
<dbReference type="CDD" id="cd03586">
    <property type="entry name" value="PolY_Pol_IV_kappa"/>
    <property type="match status" value="1"/>
</dbReference>
<dbReference type="Gene3D" id="3.30.1490.100">
    <property type="entry name" value="DNA polymerase, Y-family, little finger domain"/>
    <property type="match status" value="1"/>
</dbReference>
<evidence type="ECO:0000256" key="6">
    <source>
        <dbReference type="ARBA" id="ARBA00022695"/>
    </source>
</evidence>
<comment type="catalytic activity">
    <reaction evidence="15 16">
        <text>DNA(n) + a 2'-deoxyribonucleoside 5'-triphosphate = DNA(n+1) + diphosphate</text>
        <dbReference type="Rhea" id="RHEA:22508"/>
        <dbReference type="Rhea" id="RHEA-COMP:17339"/>
        <dbReference type="Rhea" id="RHEA-COMP:17340"/>
        <dbReference type="ChEBI" id="CHEBI:33019"/>
        <dbReference type="ChEBI" id="CHEBI:61560"/>
        <dbReference type="ChEBI" id="CHEBI:173112"/>
        <dbReference type="EC" id="2.7.7.7"/>
    </reaction>
</comment>
<keyword evidence="13 16" id="KW-0234">DNA repair</keyword>
<evidence type="ECO:0000256" key="9">
    <source>
        <dbReference type="ARBA" id="ARBA00022763"/>
    </source>
</evidence>
<evidence type="ECO:0000256" key="15">
    <source>
        <dbReference type="ARBA" id="ARBA00049244"/>
    </source>
</evidence>
<keyword evidence="11 16" id="KW-0239">DNA-directed DNA polymerase</keyword>
<evidence type="ECO:0000313" key="19">
    <source>
        <dbReference type="EMBL" id="MDQ2589021.1"/>
    </source>
</evidence>
<dbReference type="EC" id="2.7.7.7" evidence="16"/>
<keyword evidence="6 16" id="KW-0548">Nucleotidyltransferase</keyword>
<dbReference type="Gene3D" id="3.40.1170.60">
    <property type="match status" value="1"/>
</dbReference>
<evidence type="ECO:0000313" key="20">
    <source>
        <dbReference type="Proteomes" id="UP001225605"/>
    </source>
</evidence>
<keyword evidence="4 16" id="KW-0963">Cytoplasm</keyword>
<feature type="active site" evidence="16">
    <location>
        <position position="129"/>
    </location>
</feature>
<feature type="binding site" evidence="16">
    <location>
        <position position="128"/>
    </location>
    <ligand>
        <name>Mg(2+)</name>
        <dbReference type="ChEBI" id="CHEBI:18420"/>
    </ligand>
</feature>
<evidence type="ECO:0000256" key="1">
    <source>
        <dbReference type="ARBA" id="ARBA00004496"/>
    </source>
</evidence>
<evidence type="ECO:0000256" key="17">
    <source>
        <dbReference type="SAM" id="MobiDB-lite"/>
    </source>
</evidence>
<keyword evidence="20" id="KW-1185">Reference proteome</keyword>
<reference evidence="19 20" key="1">
    <citation type="submission" date="2017-06" db="EMBL/GenBank/DDBJ databases">
        <title>Cultured bacterium strain Saccharothrix yanglingensis Hhs.015.</title>
        <authorList>
            <person name="Xia Y."/>
        </authorList>
    </citation>
    <scope>NUCLEOTIDE SEQUENCE [LARGE SCALE GENOMIC DNA]</scope>
    <source>
        <strain evidence="19 20">Hhs.015</strain>
    </source>
</reference>
<keyword evidence="9 16" id="KW-0227">DNA damage</keyword>
<dbReference type="SUPFAM" id="SSF100879">
    <property type="entry name" value="Lesion bypass DNA polymerase (Y-family), little finger domain"/>
    <property type="match status" value="1"/>
</dbReference>
<comment type="caution">
    <text evidence="19">The sequence shown here is derived from an EMBL/GenBank/DDBJ whole genome shotgun (WGS) entry which is preliminary data.</text>
</comment>
<dbReference type="Pfam" id="PF00817">
    <property type="entry name" value="IMS"/>
    <property type="match status" value="1"/>
</dbReference>
<sequence length="425" mass="46489">MGRSANLPRGLVDRFRARGDTWPDDTGCPMLHVDMDAFYASVEIRHRPELADRPVVVGGTANRGVVASANYLAREFGVRSAMPTAHARRLAPHAVFIPPDFARYQEVSRGVMAIFRDVTPLVEPLSLDEAFLDVSGALKRMRATPAAIGQLIRAQVEEAFGVTCSVGVAPTKFLAKLASGMCKPDGLMVVPRDEVLSFLHPLPVSALWGVGKRTAEQLDRVGLATVADVAVTPLPRLRRVVGVALAEHLHALARGHDDRPVVPSTREKSIGAEETFEVDHFDRELLRRELLRLSERSAATLRSRGLRGRTVSIKVRFADFTTITRSKTLRVATDVAQEVYKTASTLLDEQVPPGAVRLIGVRVEQLVEGDDGEQLMFDAPERGWREAEQAADQARSKFGRAAVRPASLLDQGPTRSGTAVPRPER</sequence>
<dbReference type="EMBL" id="NSDM01000027">
    <property type="protein sequence ID" value="MDQ2589021.1"/>
    <property type="molecule type" value="Genomic_DNA"/>
</dbReference>
<dbReference type="PANTHER" id="PTHR11076">
    <property type="entry name" value="DNA REPAIR POLYMERASE UMUC / TRANSFERASE FAMILY MEMBER"/>
    <property type="match status" value="1"/>
</dbReference>
<dbReference type="Pfam" id="PF21999">
    <property type="entry name" value="IMS_HHH_1"/>
    <property type="match status" value="1"/>
</dbReference>
<dbReference type="RefSeq" id="WP_306750692.1">
    <property type="nucleotide sequence ID" value="NZ_NSDM01000027.1"/>
</dbReference>
<proteinExistence type="inferred from homology"/>
<keyword evidence="5 16" id="KW-0808">Transferase</keyword>
<dbReference type="InterPro" id="IPR001126">
    <property type="entry name" value="UmuC"/>
</dbReference>
<dbReference type="InterPro" id="IPR022880">
    <property type="entry name" value="DNApol_IV"/>
</dbReference>
<dbReference type="HAMAP" id="MF_01113">
    <property type="entry name" value="DNApol_IV"/>
    <property type="match status" value="1"/>
</dbReference>
<evidence type="ECO:0000256" key="5">
    <source>
        <dbReference type="ARBA" id="ARBA00022679"/>
    </source>
</evidence>
<feature type="domain" description="UmuC" evidence="18">
    <location>
        <begin position="30"/>
        <end position="211"/>
    </location>
</feature>
<protein>
    <recommendedName>
        <fullName evidence="16">DNA polymerase IV</fullName>
        <shortName evidence="16">Pol IV</shortName>
        <ecNumber evidence="16">2.7.7.7</ecNumber>
    </recommendedName>
</protein>
<evidence type="ECO:0000256" key="7">
    <source>
        <dbReference type="ARBA" id="ARBA00022705"/>
    </source>
</evidence>
<evidence type="ECO:0000256" key="8">
    <source>
        <dbReference type="ARBA" id="ARBA00022723"/>
    </source>
</evidence>
<feature type="region of interest" description="Disordered" evidence="17">
    <location>
        <begin position="385"/>
        <end position="425"/>
    </location>
</feature>
<dbReference type="NCBIfam" id="NF002751">
    <property type="entry name" value="PRK02794.1"/>
    <property type="match status" value="1"/>
</dbReference>
<dbReference type="Pfam" id="PF11799">
    <property type="entry name" value="IMS_C"/>
    <property type="match status" value="1"/>
</dbReference>
<keyword evidence="3 16" id="KW-0515">Mutator protein</keyword>
<dbReference type="PROSITE" id="PS50173">
    <property type="entry name" value="UMUC"/>
    <property type="match status" value="1"/>
</dbReference>
<evidence type="ECO:0000256" key="4">
    <source>
        <dbReference type="ARBA" id="ARBA00022490"/>
    </source>
</evidence>
<comment type="function">
    <text evidence="14 16">Poorly processive, error-prone DNA polymerase involved in untargeted mutagenesis. Copies undamaged DNA at stalled replication forks, which arise in vivo from mismatched or misaligned primer ends. These misaligned primers can be extended by PolIV. Exhibits no 3'-5' exonuclease (proofreading) activity. May be involved in translesional synthesis, in conjunction with the beta clamp from PolIII.</text>
</comment>
<evidence type="ECO:0000256" key="16">
    <source>
        <dbReference type="HAMAP-Rule" id="MF_01113"/>
    </source>
</evidence>
<dbReference type="InterPro" id="IPR036775">
    <property type="entry name" value="DNA_pol_Y-fam_lit_finger_sf"/>
</dbReference>
<keyword evidence="8 16" id="KW-0479">Metal-binding</keyword>
<feature type="site" description="Substrate discrimination" evidence="16">
    <location>
        <position position="39"/>
    </location>
</feature>
<dbReference type="InterPro" id="IPR043502">
    <property type="entry name" value="DNA/RNA_pol_sf"/>
</dbReference>
<dbReference type="NCBIfam" id="NF002882">
    <property type="entry name" value="PRK03348.1"/>
    <property type="match status" value="1"/>
</dbReference>
<gene>
    <name evidence="16" type="primary">dinB</name>
    <name evidence="19" type="ORF">CKY47_34780</name>
</gene>
<dbReference type="PANTHER" id="PTHR11076:SF33">
    <property type="entry name" value="DNA POLYMERASE KAPPA"/>
    <property type="match status" value="1"/>
</dbReference>
<comment type="subcellular location">
    <subcellularLocation>
        <location evidence="1 16">Cytoplasm</location>
    </subcellularLocation>
</comment>
<evidence type="ECO:0000256" key="12">
    <source>
        <dbReference type="ARBA" id="ARBA00023125"/>
    </source>
</evidence>
<name>A0ABU0XA50_9PSEU</name>
<dbReference type="InterPro" id="IPR043128">
    <property type="entry name" value="Rev_trsase/Diguanyl_cyclase"/>
</dbReference>
<dbReference type="InterPro" id="IPR017961">
    <property type="entry name" value="DNA_pol_Y-fam_little_finger"/>
</dbReference>
<dbReference type="Gene3D" id="1.10.150.20">
    <property type="entry name" value="5' to 3' exonuclease, C-terminal subdomain"/>
    <property type="match status" value="1"/>
</dbReference>
<evidence type="ECO:0000256" key="10">
    <source>
        <dbReference type="ARBA" id="ARBA00022842"/>
    </source>
</evidence>
<accession>A0ABU0XA50</accession>
<evidence type="ECO:0000256" key="3">
    <source>
        <dbReference type="ARBA" id="ARBA00022457"/>
    </source>
</evidence>
<comment type="similarity">
    <text evidence="2 16">Belongs to the DNA polymerase type-Y family.</text>
</comment>
<evidence type="ECO:0000259" key="18">
    <source>
        <dbReference type="PROSITE" id="PS50173"/>
    </source>
</evidence>
<evidence type="ECO:0000256" key="14">
    <source>
        <dbReference type="ARBA" id="ARBA00025589"/>
    </source>
</evidence>
<dbReference type="InterPro" id="IPR050116">
    <property type="entry name" value="DNA_polymerase-Y"/>
</dbReference>
<keyword evidence="7 16" id="KW-0235">DNA replication</keyword>
<dbReference type="NCBIfam" id="NF003015">
    <property type="entry name" value="PRK03858.1"/>
    <property type="match status" value="1"/>
</dbReference>
<evidence type="ECO:0000256" key="11">
    <source>
        <dbReference type="ARBA" id="ARBA00022932"/>
    </source>
</evidence>
<feature type="binding site" evidence="16">
    <location>
        <position position="34"/>
    </location>
    <ligand>
        <name>Mg(2+)</name>
        <dbReference type="ChEBI" id="CHEBI:18420"/>
    </ligand>
</feature>
<dbReference type="Gene3D" id="3.30.70.270">
    <property type="match status" value="1"/>
</dbReference>
<dbReference type="InterPro" id="IPR053848">
    <property type="entry name" value="IMS_HHH_1"/>
</dbReference>
<comment type="subunit">
    <text evidence="16">Monomer.</text>
</comment>
<dbReference type="NCBIfam" id="NF002677">
    <property type="entry name" value="PRK02406.1"/>
    <property type="match status" value="1"/>
</dbReference>
<evidence type="ECO:0000256" key="13">
    <source>
        <dbReference type="ARBA" id="ARBA00023204"/>
    </source>
</evidence>
<organism evidence="19 20">
    <name type="scientific">Saccharothrix yanglingensis</name>
    <dbReference type="NCBI Taxonomy" id="659496"/>
    <lineage>
        <taxon>Bacteria</taxon>
        <taxon>Bacillati</taxon>
        <taxon>Actinomycetota</taxon>
        <taxon>Actinomycetes</taxon>
        <taxon>Pseudonocardiales</taxon>
        <taxon>Pseudonocardiaceae</taxon>
        <taxon>Saccharothrix</taxon>
    </lineage>
</organism>
<evidence type="ECO:0000256" key="2">
    <source>
        <dbReference type="ARBA" id="ARBA00010945"/>
    </source>
</evidence>